<evidence type="ECO:0000256" key="4">
    <source>
        <dbReference type="ARBA" id="ARBA00022801"/>
    </source>
</evidence>
<dbReference type="InterPro" id="IPR020476">
    <property type="entry name" value="Nudix_hydrolase"/>
</dbReference>
<reference evidence="9 10" key="1">
    <citation type="submission" date="2024-09" db="EMBL/GenBank/DDBJ databases">
        <authorList>
            <person name="Sun Q."/>
            <person name="Mori K."/>
        </authorList>
    </citation>
    <scope>NUCLEOTIDE SEQUENCE [LARGE SCALE GENOMIC DNA]</scope>
    <source>
        <strain evidence="9 10">JCM 6917</strain>
    </source>
</reference>
<comment type="similarity">
    <text evidence="1 6">Belongs to the Nudix hydrolase family.</text>
</comment>
<keyword evidence="4 6" id="KW-0378">Hydrolase</keyword>
<dbReference type="InterPro" id="IPR015797">
    <property type="entry name" value="NUDIX_hydrolase-like_dom_sf"/>
</dbReference>
<dbReference type="RefSeq" id="WP_381346951.1">
    <property type="nucleotide sequence ID" value="NZ_JBHMCY010000030.1"/>
</dbReference>
<dbReference type="CDD" id="cd18873">
    <property type="entry name" value="NUDIX_NadM_like"/>
    <property type="match status" value="1"/>
</dbReference>
<protein>
    <submittedName>
        <fullName evidence="9">NUDIX domain-containing protein</fullName>
    </submittedName>
</protein>
<dbReference type="EMBL" id="JBHMCY010000030">
    <property type="protein sequence ID" value="MFB9464417.1"/>
    <property type="molecule type" value="Genomic_DNA"/>
</dbReference>
<evidence type="ECO:0000256" key="1">
    <source>
        <dbReference type="ARBA" id="ARBA00005582"/>
    </source>
</evidence>
<dbReference type="Gene3D" id="3.90.79.10">
    <property type="entry name" value="Nucleoside Triphosphate Pyrophosphohydrolase"/>
    <property type="match status" value="1"/>
</dbReference>
<evidence type="ECO:0000256" key="3">
    <source>
        <dbReference type="ARBA" id="ARBA00022771"/>
    </source>
</evidence>
<evidence type="ECO:0000256" key="6">
    <source>
        <dbReference type="RuleBase" id="RU003476"/>
    </source>
</evidence>
<evidence type="ECO:0000313" key="10">
    <source>
        <dbReference type="Proteomes" id="UP001589709"/>
    </source>
</evidence>
<feature type="domain" description="RanBP2-type" evidence="7">
    <location>
        <begin position="35"/>
        <end position="66"/>
    </location>
</feature>
<dbReference type="PROSITE" id="PS01358">
    <property type="entry name" value="ZF_RANBP2_1"/>
    <property type="match status" value="1"/>
</dbReference>
<name>A0ABV5N2J1_9ACTN</name>
<evidence type="ECO:0000259" key="8">
    <source>
        <dbReference type="PROSITE" id="PS51462"/>
    </source>
</evidence>
<dbReference type="PRINTS" id="PR00502">
    <property type="entry name" value="NUDIXFAMILY"/>
</dbReference>
<comment type="caution">
    <text evidence="9">The sequence shown here is derived from an EMBL/GenBank/DDBJ whole genome shotgun (WGS) entry which is preliminary data.</text>
</comment>
<keyword evidence="5" id="KW-0862">Zinc</keyword>
<dbReference type="SUPFAM" id="SSF55811">
    <property type="entry name" value="Nudix"/>
    <property type="match status" value="1"/>
</dbReference>
<dbReference type="InterPro" id="IPR020084">
    <property type="entry name" value="NUDIX_hydrolase_CS"/>
</dbReference>
<dbReference type="PANTHER" id="PTHR43736:SF5">
    <property type="entry name" value="NUDIX HYDROLASE DOMAIN-CONTAINING PROTEIN"/>
    <property type="match status" value="1"/>
</dbReference>
<organism evidence="9 10">
    <name type="scientific">Streptomyces cinereospinus</name>
    <dbReference type="NCBI Taxonomy" id="285561"/>
    <lineage>
        <taxon>Bacteria</taxon>
        <taxon>Bacillati</taxon>
        <taxon>Actinomycetota</taxon>
        <taxon>Actinomycetes</taxon>
        <taxon>Kitasatosporales</taxon>
        <taxon>Streptomycetaceae</taxon>
        <taxon>Streptomyces</taxon>
    </lineage>
</organism>
<keyword evidence="3" id="KW-0863">Zinc-finger</keyword>
<evidence type="ECO:0000313" key="9">
    <source>
        <dbReference type="EMBL" id="MFB9464417.1"/>
    </source>
</evidence>
<feature type="domain" description="Nudix hydrolase" evidence="8">
    <location>
        <begin position="155"/>
        <end position="289"/>
    </location>
</feature>
<evidence type="ECO:0000256" key="2">
    <source>
        <dbReference type="ARBA" id="ARBA00022723"/>
    </source>
</evidence>
<dbReference type="PROSITE" id="PS51462">
    <property type="entry name" value="NUDIX"/>
    <property type="match status" value="1"/>
</dbReference>
<evidence type="ECO:0000256" key="5">
    <source>
        <dbReference type="ARBA" id="ARBA00022833"/>
    </source>
</evidence>
<dbReference type="Proteomes" id="UP001589709">
    <property type="component" value="Unassembled WGS sequence"/>
</dbReference>
<dbReference type="PROSITE" id="PS50199">
    <property type="entry name" value="ZF_RANBP2_2"/>
    <property type="match status" value="1"/>
</dbReference>
<dbReference type="InterPro" id="IPR000086">
    <property type="entry name" value="NUDIX_hydrolase_dom"/>
</dbReference>
<evidence type="ECO:0000259" key="7">
    <source>
        <dbReference type="PROSITE" id="PS50199"/>
    </source>
</evidence>
<accession>A0ABV5N2J1</accession>
<keyword evidence="2" id="KW-0479">Metal-binding</keyword>
<gene>
    <name evidence="9" type="ORF">ACFF45_17295</name>
</gene>
<dbReference type="PANTHER" id="PTHR43736">
    <property type="entry name" value="ADP-RIBOSE PYROPHOSPHATASE"/>
    <property type="match status" value="1"/>
</dbReference>
<sequence length="295" mass="31963">MGTYETDLAAAKRSRTAWGCTCGADNPATYDACHDCGRPSWTCAACGTVNPSARSNCNECDGTMPAELLGDREEGFEMTYEEWIATQIGPRFVGGRYHHGDATSTYEVLAIERGPRPLGTWPVWDITVRFEKDGRETTHCSGWDARRDTVVAQPPTTYTADVVAVDPDGRVLLIERRWEPFPGRWALPGGYLDKGENSRQAAARELFEETGVRVDAADLTPIGTYSAPGRDPRGRFSTDAYLARVPANTVAVADDDAANVRWVGLGAALDDGALAFDHADILRAAGRMLTGGEVT</sequence>
<proteinExistence type="inferred from homology"/>
<keyword evidence="10" id="KW-1185">Reference proteome</keyword>
<dbReference type="PROSITE" id="PS00893">
    <property type="entry name" value="NUDIX_BOX"/>
    <property type="match status" value="1"/>
</dbReference>
<dbReference type="InterPro" id="IPR001876">
    <property type="entry name" value="Znf_RanBP2"/>
</dbReference>
<dbReference type="Pfam" id="PF00293">
    <property type="entry name" value="NUDIX"/>
    <property type="match status" value="1"/>
</dbReference>